<evidence type="ECO:0000256" key="7">
    <source>
        <dbReference type="ARBA" id="ARBA00022989"/>
    </source>
</evidence>
<dbReference type="PANTHER" id="PTHR13465">
    <property type="entry name" value="UPF0183 PROTEIN"/>
    <property type="match status" value="1"/>
</dbReference>
<keyword evidence="7" id="KW-1133">Transmembrane helix</keyword>
<dbReference type="Gene3D" id="1.50.40.10">
    <property type="entry name" value="Mitochondrial carrier domain"/>
    <property type="match status" value="2"/>
</dbReference>
<dbReference type="STRING" id="300112.A0A4S2KF22"/>
<keyword evidence="8" id="KW-0496">Mitochondrion</keyword>
<organism evidence="12 13">
    <name type="scientific">Temnothorax longispinosus</name>
    <dbReference type="NCBI Taxonomy" id="300112"/>
    <lineage>
        <taxon>Eukaryota</taxon>
        <taxon>Metazoa</taxon>
        <taxon>Ecdysozoa</taxon>
        <taxon>Arthropoda</taxon>
        <taxon>Hexapoda</taxon>
        <taxon>Insecta</taxon>
        <taxon>Pterygota</taxon>
        <taxon>Neoptera</taxon>
        <taxon>Endopterygota</taxon>
        <taxon>Hymenoptera</taxon>
        <taxon>Apocrita</taxon>
        <taxon>Aculeata</taxon>
        <taxon>Formicoidea</taxon>
        <taxon>Formicidae</taxon>
        <taxon>Myrmicinae</taxon>
        <taxon>Temnothorax</taxon>
    </lineage>
</organism>
<dbReference type="FunFam" id="1.50.40.10:FF:000018">
    <property type="entry name" value="S-adenosylmethionine mitochondrial carrier protein-like"/>
    <property type="match status" value="1"/>
</dbReference>
<evidence type="ECO:0000256" key="6">
    <source>
        <dbReference type="ARBA" id="ARBA00022792"/>
    </source>
</evidence>
<comment type="similarity">
    <text evidence="10">Belongs to the PHAF1 family.</text>
</comment>
<dbReference type="GO" id="GO:0005743">
    <property type="term" value="C:mitochondrial inner membrane"/>
    <property type="evidence" value="ECO:0007669"/>
    <property type="project" value="UniProtKB-SubCell"/>
</dbReference>
<evidence type="ECO:0000256" key="10">
    <source>
        <dbReference type="ARBA" id="ARBA00024339"/>
    </source>
</evidence>
<dbReference type="InterPro" id="IPR005373">
    <property type="entry name" value="PHAF1"/>
</dbReference>
<proteinExistence type="inferred from homology"/>
<keyword evidence="5" id="KW-0677">Repeat</keyword>
<keyword evidence="3" id="KW-0813">Transport</keyword>
<dbReference type="Proteomes" id="UP000310200">
    <property type="component" value="Unassembled WGS sequence"/>
</dbReference>
<dbReference type="InterPro" id="IPR023395">
    <property type="entry name" value="MCP_dom_sf"/>
</dbReference>
<reference evidence="12 13" key="1">
    <citation type="journal article" date="2019" name="Philos. Trans. R. Soc. Lond., B, Biol. Sci.">
        <title>Ant behaviour and brain gene expression of defending hosts depend on the ecological success of the intruding social parasite.</title>
        <authorList>
            <person name="Kaur R."/>
            <person name="Stoldt M."/>
            <person name="Jongepier E."/>
            <person name="Feldmeyer B."/>
            <person name="Menzel F."/>
            <person name="Bornberg-Bauer E."/>
            <person name="Foitzik S."/>
        </authorList>
    </citation>
    <scope>NUCLEOTIDE SEQUENCE [LARGE SCALE GENOMIC DNA]</scope>
    <source>
        <tissue evidence="12">Whole body</tissue>
    </source>
</reference>
<comment type="subcellular location">
    <subcellularLocation>
        <location evidence="1">Mitochondrion inner membrane</location>
        <topology evidence="1">Multi-pass membrane protein</topology>
    </subcellularLocation>
</comment>
<feature type="repeat" description="Solcar" evidence="11">
    <location>
        <begin position="417"/>
        <end position="490"/>
    </location>
</feature>
<feature type="repeat" description="Solcar" evidence="11">
    <location>
        <begin position="499"/>
        <end position="572"/>
    </location>
</feature>
<dbReference type="AlphaFoldDB" id="A0A4S2KF22"/>
<keyword evidence="6" id="KW-0999">Mitochondrion inner membrane</keyword>
<keyword evidence="9 11" id="KW-0472">Membrane</keyword>
<evidence type="ECO:0000313" key="13">
    <source>
        <dbReference type="Proteomes" id="UP000310200"/>
    </source>
</evidence>
<evidence type="ECO:0000256" key="1">
    <source>
        <dbReference type="ARBA" id="ARBA00004448"/>
    </source>
</evidence>
<sequence length="678" mass="75829">MPLRQVYKNRSQGPWVNIGDLFYFVKTNRMHFSQSVSIIQSQVGVIRGVQVLYSDTNPLDVDLVINLPHDGIRLIFDPVVQRLKIIEIYNMKLVKLKYCGLPFNSPEVLPSIEQIEHSFGATHPGVYDSEKQVFVLNFRGLSFYFPIDSKFQPGYAHGLGSLQFPNGTSPLVAKTAIYVGNMPAGGSGEEHGSKTPPPPLPLACYHNNLYLEKADIIRDKTRTRGLRLHLFTEGSSGTRALLEPKKRCLTKEVLFGDTCEDVLSAIGAPSRVFYKAEDKMRIHSPHAHKRDKTRRSDFFYNYFTLGLDILFNAKTQCIKKFVLHTNYPGHYNFNMYHRCEFSLTLPPENNSTESGKLIDVSPSPVTITAYTKWDRVSEQLKASARPVVLNRASSTNTTNPFGCTFCYGIRDAIVEVMANQHIASAGGAAGTFVDIALFPLDTLKTRLQSAQGFLKTGGFTGLYKGICPVIVGSAPTAALFFLTYEEIKTVMQPRISADYYTPLHMGAAAMGEMVACLIRVPVEVTKQRRQALIYDKKLLDLKLLYRGYWSTVLRDTPFSIVQFPLWEYLKKTYSFYAEREIYPVESAICGAIAGGVSAAVTTPLDVAKTRIMLANRASLSSELKMLNVLHGVYLQNGFYGLFAGFGPRVMWITLGGFIFFGVYEEAKALTHTIFPMLK</sequence>
<dbReference type="PANTHER" id="PTHR13465:SF2">
    <property type="entry name" value="PHAGOSOME ASSEMBLY FACTOR 1"/>
    <property type="match status" value="1"/>
</dbReference>
<feature type="repeat" description="Solcar" evidence="11">
    <location>
        <begin position="581"/>
        <end position="669"/>
    </location>
</feature>
<protein>
    <recommendedName>
        <fullName evidence="14">S-adenosylmethionine mitochondrial carrier protein</fullName>
    </recommendedName>
</protein>
<evidence type="ECO:0000256" key="3">
    <source>
        <dbReference type="ARBA" id="ARBA00022448"/>
    </source>
</evidence>
<gene>
    <name evidence="12" type="ORF">DBV15_03664</name>
</gene>
<evidence type="ECO:0000256" key="2">
    <source>
        <dbReference type="ARBA" id="ARBA00006375"/>
    </source>
</evidence>
<comment type="similarity">
    <text evidence="2">Belongs to the mitochondrial carrier (TC 2.A.29) family.</text>
</comment>
<dbReference type="Pfam" id="PF00153">
    <property type="entry name" value="Mito_carr"/>
    <property type="match status" value="1"/>
</dbReference>
<evidence type="ECO:0000256" key="9">
    <source>
        <dbReference type="ARBA" id="ARBA00023136"/>
    </source>
</evidence>
<dbReference type="EMBL" id="QBLH01002887">
    <property type="protein sequence ID" value="TGZ46399.1"/>
    <property type="molecule type" value="Genomic_DNA"/>
</dbReference>
<keyword evidence="4 11" id="KW-0812">Transmembrane</keyword>
<dbReference type="PROSITE" id="PS50920">
    <property type="entry name" value="SOLCAR"/>
    <property type="match status" value="3"/>
</dbReference>
<dbReference type="SUPFAM" id="SSF103506">
    <property type="entry name" value="Mitochondrial carrier"/>
    <property type="match status" value="1"/>
</dbReference>
<evidence type="ECO:0008006" key="14">
    <source>
        <dbReference type="Google" id="ProtNLM"/>
    </source>
</evidence>
<dbReference type="Pfam" id="PF03676">
    <property type="entry name" value="PHAF1"/>
    <property type="match status" value="1"/>
</dbReference>
<comment type="caution">
    <text evidence="12">The sequence shown here is derived from an EMBL/GenBank/DDBJ whole genome shotgun (WGS) entry which is preliminary data.</text>
</comment>
<keyword evidence="13" id="KW-1185">Reference proteome</keyword>
<accession>A0A4S2KF22</accession>
<evidence type="ECO:0000256" key="11">
    <source>
        <dbReference type="PROSITE-ProRule" id="PRU00282"/>
    </source>
</evidence>
<evidence type="ECO:0000256" key="5">
    <source>
        <dbReference type="ARBA" id="ARBA00022737"/>
    </source>
</evidence>
<dbReference type="InterPro" id="IPR039156">
    <property type="entry name" value="PHAF1/BROMI"/>
</dbReference>
<dbReference type="GO" id="GO:0043001">
    <property type="term" value="P:Golgi to plasma membrane protein transport"/>
    <property type="evidence" value="ECO:0007669"/>
    <property type="project" value="TreeGrafter"/>
</dbReference>
<evidence type="ECO:0000256" key="4">
    <source>
        <dbReference type="ARBA" id="ARBA00022692"/>
    </source>
</evidence>
<evidence type="ECO:0000313" key="12">
    <source>
        <dbReference type="EMBL" id="TGZ46399.1"/>
    </source>
</evidence>
<name>A0A4S2KF22_9HYME</name>
<dbReference type="InterPro" id="IPR018108">
    <property type="entry name" value="MCP_transmembrane"/>
</dbReference>
<dbReference type="GO" id="GO:0005802">
    <property type="term" value="C:trans-Golgi network"/>
    <property type="evidence" value="ECO:0007669"/>
    <property type="project" value="TreeGrafter"/>
</dbReference>
<evidence type="ECO:0000256" key="8">
    <source>
        <dbReference type="ARBA" id="ARBA00023128"/>
    </source>
</evidence>